<accession>A0A6G1HNX5</accession>
<feature type="region of interest" description="Disordered" evidence="1">
    <location>
        <begin position="236"/>
        <end position="256"/>
    </location>
</feature>
<evidence type="ECO:0000256" key="1">
    <source>
        <dbReference type="SAM" id="MobiDB-lite"/>
    </source>
</evidence>
<proteinExistence type="predicted"/>
<feature type="compositionally biased region" description="Low complexity" evidence="1">
    <location>
        <begin position="358"/>
        <end position="373"/>
    </location>
</feature>
<organism evidence="2 3">
    <name type="scientific">Trichodelitschia bisporula</name>
    <dbReference type="NCBI Taxonomy" id="703511"/>
    <lineage>
        <taxon>Eukaryota</taxon>
        <taxon>Fungi</taxon>
        <taxon>Dikarya</taxon>
        <taxon>Ascomycota</taxon>
        <taxon>Pezizomycotina</taxon>
        <taxon>Dothideomycetes</taxon>
        <taxon>Dothideomycetes incertae sedis</taxon>
        <taxon>Phaeotrichales</taxon>
        <taxon>Phaeotrichaceae</taxon>
        <taxon>Trichodelitschia</taxon>
    </lineage>
</organism>
<feature type="region of interest" description="Disordered" evidence="1">
    <location>
        <begin position="447"/>
        <end position="467"/>
    </location>
</feature>
<feature type="compositionally biased region" description="Polar residues" evidence="1">
    <location>
        <begin position="724"/>
        <end position="758"/>
    </location>
</feature>
<feature type="compositionally biased region" description="Gly residues" evidence="1">
    <location>
        <begin position="137"/>
        <end position="148"/>
    </location>
</feature>
<feature type="compositionally biased region" description="Polar residues" evidence="1">
    <location>
        <begin position="194"/>
        <end position="211"/>
    </location>
</feature>
<evidence type="ECO:0000313" key="3">
    <source>
        <dbReference type="Proteomes" id="UP000799640"/>
    </source>
</evidence>
<dbReference type="EMBL" id="ML996702">
    <property type="protein sequence ID" value="KAF2397763.1"/>
    <property type="molecule type" value="Genomic_DNA"/>
</dbReference>
<feature type="compositionally biased region" description="Acidic residues" evidence="1">
    <location>
        <begin position="591"/>
        <end position="601"/>
    </location>
</feature>
<feature type="compositionally biased region" description="Polar residues" evidence="1">
    <location>
        <begin position="70"/>
        <end position="95"/>
    </location>
</feature>
<keyword evidence="3" id="KW-1185">Reference proteome</keyword>
<feature type="compositionally biased region" description="Low complexity" evidence="1">
    <location>
        <begin position="160"/>
        <end position="169"/>
    </location>
</feature>
<feature type="compositionally biased region" description="Polar residues" evidence="1">
    <location>
        <begin position="790"/>
        <end position="802"/>
    </location>
</feature>
<feature type="compositionally biased region" description="Low complexity" evidence="1">
    <location>
        <begin position="760"/>
        <end position="775"/>
    </location>
</feature>
<feature type="compositionally biased region" description="Polar residues" evidence="1">
    <location>
        <begin position="150"/>
        <end position="159"/>
    </location>
</feature>
<dbReference type="Proteomes" id="UP000799640">
    <property type="component" value="Unassembled WGS sequence"/>
</dbReference>
<feature type="region of interest" description="Disordered" evidence="1">
    <location>
        <begin position="271"/>
        <end position="383"/>
    </location>
</feature>
<feature type="region of interest" description="Disordered" evidence="1">
    <location>
        <begin position="194"/>
        <end position="224"/>
    </location>
</feature>
<dbReference type="OrthoDB" id="5406427at2759"/>
<protein>
    <recommendedName>
        <fullName evidence="4">Cell wall proline rich protein</fullName>
    </recommendedName>
</protein>
<feature type="compositionally biased region" description="Polar residues" evidence="1">
    <location>
        <begin position="694"/>
        <end position="706"/>
    </location>
</feature>
<evidence type="ECO:0000313" key="2">
    <source>
        <dbReference type="EMBL" id="KAF2397763.1"/>
    </source>
</evidence>
<feature type="region of interest" description="Disordered" evidence="1">
    <location>
        <begin position="56"/>
        <end position="181"/>
    </location>
</feature>
<feature type="compositionally biased region" description="Polar residues" evidence="1">
    <location>
        <begin position="634"/>
        <end position="648"/>
    </location>
</feature>
<reference evidence="2" key="1">
    <citation type="journal article" date="2020" name="Stud. Mycol.">
        <title>101 Dothideomycetes genomes: a test case for predicting lifestyles and emergence of pathogens.</title>
        <authorList>
            <person name="Haridas S."/>
            <person name="Albert R."/>
            <person name="Binder M."/>
            <person name="Bloem J."/>
            <person name="Labutti K."/>
            <person name="Salamov A."/>
            <person name="Andreopoulos B."/>
            <person name="Baker S."/>
            <person name="Barry K."/>
            <person name="Bills G."/>
            <person name="Bluhm B."/>
            <person name="Cannon C."/>
            <person name="Castanera R."/>
            <person name="Culley D."/>
            <person name="Daum C."/>
            <person name="Ezra D."/>
            <person name="Gonzalez J."/>
            <person name="Henrissat B."/>
            <person name="Kuo A."/>
            <person name="Liang C."/>
            <person name="Lipzen A."/>
            <person name="Lutzoni F."/>
            <person name="Magnuson J."/>
            <person name="Mondo S."/>
            <person name="Nolan M."/>
            <person name="Ohm R."/>
            <person name="Pangilinan J."/>
            <person name="Park H.-J."/>
            <person name="Ramirez L."/>
            <person name="Alfaro M."/>
            <person name="Sun H."/>
            <person name="Tritt A."/>
            <person name="Yoshinaga Y."/>
            <person name="Zwiers L.-H."/>
            <person name="Turgeon B."/>
            <person name="Goodwin S."/>
            <person name="Spatafora J."/>
            <person name="Crous P."/>
            <person name="Grigoriev I."/>
        </authorList>
    </citation>
    <scope>NUCLEOTIDE SEQUENCE</scope>
    <source>
        <strain evidence="2">CBS 262.69</strain>
    </source>
</reference>
<feature type="region of interest" description="Disordered" evidence="1">
    <location>
        <begin position="688"/>
        <end position="811"/>
    </location>
</feature>
<feature type="compositionally biased region" description="Low complexity" evidence="1">
    <location>
        <begin position="271"/>
        <end position="302"/>
    </location>
</feature>
<dbReference type="AlphaFoldDB" id="A0A6G1HNX5"/>
<gene>
    <name evidence="2" type="ORF">EJ06DRAFT_137589</name>
</gene>
<name>A0A6G1HNX5_9PEZI</name>
<sequence length="894" mass="95836">MAEVALEQGTVALAQQTATMNSPLYQRRGARESSIDIMPNPNFVFPALPSDTPSNAVDNWPPYARRPRSSQHLSVSSTTANGHIRQRGSTSTLPNFSFDPSADSSGSALLATPPLSPSEISPTTPSRPIGHRRGGSEFIGGDGRGGVGLMSSSPTKTDNSLPAAPARLGPPGGRGHRHRRSGAISCHDMQSILQPKDTSQPRCGSAPTTPLENEPKPFFGLGQDKRSLSSLRSGVELSIPQGPDTSPQSRPQPRMRVGFSDRVEYIRPLSTISSETESSMSTVRGHSVSGSMSSVVSNGAASPSSARMVRPSLHTTFEDEDAKTRPHTSGGVFGVQSPSKDSYHGDAGTARPRSAICTTTSVSDSESSASLKSPKWKGFPRWDHRKSTVTDSELSAAFSNSPPDSPIDTPSRVSMEVAESEDILHDTTKPRKPRNVKAWAQSVTLKLKGSHPKAKSPAFDPEETDDTGIPDDVNFDANFDIDNTVTIISEPVAKPMPRADVGSAVRRYAPGDSDARSPMIDLDAALGPFNTPPLVSNARDSAVRLPPRPRRSMHSLTFNSDSHRRTESAPELAPFDYRSAKAVPASTMPDVFEEEDEEESDIPSPLPRNSVSSSSENEDEHSIGIHVVDMDGTETPSEMNWSVGSTPDASRRPSEALPVPKTDSLVPGQRMLAQRSAYASSIEVVEDFEEPRASSLTRDSDSTITPPLTGDDSKAPRPVMNLSLPIQQRSVMTPDTLSGSSLSSPDFNHSQLSLSTPRLGTATSSGTGSRSFSFGEPGPAVRISVDDVPSLSSSRSTMTTPHNPFCPIGSIGRDERSGSVYSITSLPERRRKRSSIASLSRLVGGSFGERSKLSIESRPQSQHIDVAVTAKTKKVNRLSKLIHFWKKPSETDSN</sequence>
<feature type="region of interest" description="Disordered" evidence="1">
    <location>
        <begin position="529"/>
        <end position="668"/>
    </location>
</feature>
<evidence type="ECO:0008006" key="4">
    <source>
        <dbReference type="Google" id="ProtNLM"/>
    </source>
</evidence>